<feature type="region of interest" description="Disordered" evidence="1">
    <location>
        <begin position="133"/>
        <end position="158"/>
    </location>
</feature>
<keyword evidence="2" id="KW-0472">Membrane</keyword>
<comment type="caution">
    <text evidence="3">The sequence shown here is derived from an EMBL/GenBank/DDBJ whole genome shotgun (WGS) entry which is preliminary data.</text>
</comment>
<evidence type="ECO:0000313" key="3">
    <source>
        <dbReference type="EMBL" id="PWR06612.1"/>
    </source>
</evidence>
<accession>A0A317CWM9</accession>
<keyword evidence="2" id="KW-0812">Transmembrane</keyword>
<sequence length="158" mass="16023">MRRVFAGLAILLMLAVVAQFYFAGSGAFSTAPNDESFRPHRALGYVIFLLPVLMAIVAALARMPGRLVGMAGLVAGLTVVQVVIAQLAKAFDDGDSATVGQLVFGLHAVNGLVIMAVVGIIVRQARALPGPAVTDRPAGAGDDAGMPGPATGSAQPAS</sequence>
<gene>
    <name evidence="3" type="ORF">DKT69_36615</name>
</gene>
<dbReference type="InterPro" id="IPR046192">
    <property type="entry name" value="DUF6220"/>
</dbReference>
<reference evidence="3 4" key="1">
    <citation type="submission" date="2018-05" db="EMBL/GenBank/DDBJ databases">
        <title>Micromonosporas from Atacama Desert.</title>
        <authorList>
            <person name="Carro L."/>
            <person name="Golinska P."/>
            <person name="Klenk H.-P."/>
            <person name="Goodfellow M."/>
        </authorList>
    </citation>
    <scope>NUCLEOTIDE SEQUENCE [LARGE SCALE GENOMIC DNA]</scope>
    <source>
        <strain evidence="3 4">4G51</strain>
    </source>
</reference>
<organism evidence="3 4">
    <name type="scientific">Micromonospora sicca</name>
    <dbReference type="NCBI Taxonomy" id="2202420"/>
    <lineage>
        <taxon>Bacteria</taxon>
        <taxon>Bacillati</taxon>
        <taxon>Actinomycetota</taxon>
        <taxon>Actinomycetes</taxon>
        <taxon>Micromonosporales</taxon>
        <taxon>Micromonosporaceae</taxon>
        <taxon>Micromonospora</taxon>
    </lineage>
</organism>
<protein>
    <submittedName>
        <fullName evidence="3">Uncharacterized protein</fullName>
    </submittedName>
</protein>
<name>A0A317CWM9_9ACTN</name>
<evidence type="ECO:0000256" key="2">
    <source>
        <dbReference type="SAM" id="Phobius"/>
    </source>
</evidence>
<evidence type="ECO:0000256" key="1">
    <source>
        <dbReference type="SAM" id="MobiDB-lite"/>
    </source>
</evidence>
<dbReference type="EMBL" id="QGKS01000505">
    <property type="protein sequence ID" value="PWR06612.1"/>
    <property type="molecule type" value="Genomic_DNA"/>
</dbReference>
<evidence type="ECO:0000313" key="4">
    <source>
        <dbReference type="Proteomes" id="UP000246050"/>
    </source>
</evidence>
<dbReference type="Pfam" id="PF19728">
    <property type="entry name" value="DUF6220"/>
    <property type="match status" value="1"/>
</dbReference>
<feature type="transmembrane region" description="Helical" evidence="2">
    <location>
        <begin position="67"/>
        <end position="87"/>
    </location>
</feature>
<dbReference type="Proteomes" id="UP000246050">
    <property type="component" value="Unassembled WGS sequence"/>
</dbReference>
<feature type="compositionally biased region" description="Low complexity" evidence="1">
    <location>
        <begin position="135"/>
        <end position="150"/>
    </location>
</feature>
<keyword evidence="2" id="KW-1133">Transmembrane helix</keyword>
<feature type="transmembrane region" description="Helical" evidence="2">
    <location>
        <begin position="99"/>
        <end position="122"/>
    </location>
</feature>
<dbReference type="RefSeq" id="WP_109805925.1">
    <property type="nucleotide sequence ID" value="NZ_QGKS01000505.1"/>
</dbReference>
<proteinExistence type="predicted"/>
<feature type="transmembrane region" description="Helical" evidence="2">
    <location>
        <begin position="42"/>
        <end position="60"/>
    </location>
</feature>
<dbReference type="AlphaFoldDB" id="A0A317CWM9"/>
<dbReference type="OrthoDB" id="3535263at2"/>